<comment type="caution">
    <text evidence="2">The sequence shown here is derived from an EMBL/GenBank/DDBJ whole genome shotgun (WGS) entry which is preliminary data.</text>
</comment>
<reference evidence="2 3" key="1">
    <citation type="submission" date="2024-07" db="EMBL/GenBank/DDBJ databases">
        <title>Section-level genome sequencing and comparative genomics of Aspergillus sections Usti and Cavernicolus.</title>
        <authorList>
            <consortium name="Lawrence Berkeley National Laboratory"/>
            <person name="Nybo J.L."/>
            <person name="Vesth T.C."/>
            <person name="Theobald S."/>
            <person name="Frisvad J.C."/>
            <person name="Larsen T.O."/>
            <person name="Kjaerboelling I."/>
            <person name="Rothschild-Mancinelli K."/>
            <person name="Lyhne E.K."/>
            <person name="Kogle M.E."/>
            <person name="Barry K."/>
            <person name="Clum A."/>
            <person name="Na H."/>
            <person name="Ledsgaard L."/>
            <person name="Lin J."/>
            <person name="Lipzen A."/>
            <person name="Kuo A."/>
            <person name="Riley R."/>
            <person name="Mondo S."/>
            <person name="Labutti K."/>
            <person name="Haridas S."/>
            <person name="Pangalinan J."/>
            <person name="Salamov A.A."/>
            <person name="Simmons B.A."/>
            <person name="Magnuson J.K."/>
            <person name="Chen J."/>
            <person name="Drula E."/>
            <person name="Henrissat B."/>
            <person name="Wiebenga A."/>
            <person name="Lubbers R.J."/>
            <person name="Gomes A.C."/>
            <person name="Makela M.R."/>
            <person name="Stajich J."/>
            <person name="Grigoriev I.V."/>
            <person name="Mortensen U.H."/>
            <person name="De Vries R.P."/>
            <person name="Baker S.E."/>
            <person name="Andersen M.R."/>
        </authorList>
    </citation>
    <scope>NUCLEOTIDE SEQUENCE [LARGE SCALE GENOMIC DNA]</scope>
    <source>
        <strain evidence="2 3">CBS 209.92</strain>
    </source>
</reference>
<feature type="domain" description="Ribonuclease H1 N-terminal" evidence="1">
    <location>
        <begin position="9"/>
        <end position="51"/>
    </location>
</feature>
<proteinExistence type="predicted"/>
<protein>
    <recommendedName>
        <fullName evidence="1">Ribonuclease H1 N-terminal domain-containing protein</fullName>
    </recommendedName>
</protein>
<dbReference type="Gene3D" id="3.40.970.10">
    <property type="entry name" value="Ribonuclease H1, N-terminal domain"/>
    <property type="match status" value="2"/>
</dbReference>
<dbReference type="InterPro" id="IPR037056">
    <property type="entry name" value="RNase_H1_N_sf"/>
</dbReference>
<evidence type="ECO:0000313" key="2">
    <source>
        <dbReference type="EMBL" id="KAL2782438.1"/>
    </source>
</evidence>
<dbReference type="EMBL" id="JBFTWV010000436">
    <property type="protein sequence ID" value="KAL2782438.1"/>
    <property type="molecule type" value="Genomic_DNA"/>
</dbReference>
<accession>A0ABR4FGQ3</accession>
<evidence type="ECO:0000313" key="3">
    <source>
        <dbReference type="Proteomes" id="UP001610563"/>
    </source>
</evidence>
<dbReference type="InterPro" id="IPR011320">
    <property type="entry name" value="RNase_H1_N"/>
</dbReference>
<gene>
    <name evidence="2" type="ORF">BJX66DRAFT_320741</name>
</gene>
<dbReference type="InterPro" id="IPR009027">
    <property type="entry name" value="Ribosomal_bL9/RNase_H1_N"/>
</dbReference>
<feature type="domain" description="Ribonuclease H1 N-terminal" evidence="1">
    <location>
        <begin position="84"/>
        <end position="126"/>
    </location>
</feature>
<keyword evidence="3" id="KW-1185">Reference proteome</keyword>
<dbReference type="SUPFAM" id="SSF55658">
    <property type="entry name" value="L9 N-domain-like"/>
    <property type="match status" value="2"/>
</dbReference>
<dbReference type="Pfam" id="PF01693">
    <property type="entry name" value="Cauli_VI"/>
    <property type="match status" value="2"/>
</dbReference>
<evidence type="ECO:0000259" key="1">
    <source>
        <dbReference type="Pfam" id="PF01693"/>
    </source>
</evidence>
<dbReference type="Proteomes" id="UP001610563">
    <property type="component" value="Unassembled WGS sequence"/>
</dbReference>
<organism evidence="2 3">
    <name type="scientific">Aspergillus keveii</name>
    <dbReference type="NCBI Taxonomy" id="714993"/>
    <lineage>
        <taxon>Eukaryota</taxon>
        <taxon>Fungi</taxon>
        <taxon>Dikarya</taxon>
        <taxon>Ascomycota</taxon>
        <taxon>Pezizomycotina</taxon>
        <taxon>Eurotiomycetes</taxon>
        <taxon>Eurotiomycetidae</taxon>
        <taxon>Eurotiales</taxon>
        <taxon>Aspergillaceae</taxon>
        <taxon>Aspergillus</taxon>
        <taxon>Aspergillus subgen. Nidulantes</taxon>
    </lineage>
</organism>
<name>A0ABR4FGQ3_9EURO</name>
<sequence length="191" mass="21495">MARNKRNQVYVVYVGHVTKPTIFFSWAEAHPRVIEYNGADHENFPNLDEALKSMAQRNISDFDVTPECTRAWDSVPQSKKGLSYYAVAYGKTTGVFETWEETKKAVNGFSSACFQKFDTECEAQKFIEIWQDTYIKVCMAVIAKKLRHGWLPCDLAFNTSSLVISPGILNSETELAADLARMGLGDYGGNK</sequence>